<keyword evidence="4" id="KW-1185">Reference proteome</keyword>
<protein>
    <recommendedName>
        <fullName evidence="2">EGF-like domain-containing protein</fullName>
    </recommendedName>
</protein>
<sequence length="154" mass="18022">MPLIVKPFKNDFDIGDFYSHILMASLNSTRFSKDSLIQQVKKTSDCDVKTIFDFGKHMLLKLFKAEQIMIVYGKLAKKDIDSTIHIYQWTNDMYELRKSLLGVVEECSSRNVCKSKYQNGKCIRLSEEKRDMCMCPKYNDGYNCQLRNQITKSF</sequence>
<dbReference type="PROSITE" id="PS00022">
    <property type="entry name" value="EGF_1"/>
    <property type="match status" value="1"/>
</dbReference>
<name>A0A6J8CAS9_MYTCO</name>
<dbReference type="EMBL" id="CACVKT020004930">
    <property type="protein sequence ID" value="CAC5392199.1"/>
    <property type="molecule type" value="Genomic_DNA"/>
</dbReference>
<dbReference type="AlphaFoldDB" id="A0A6J8CAS9"/>
<evidence type="ECO:0000313" key="3">
    <source>
        <dbReference type="EMBL" id="CAC5392199.1"/>
    </source>
</evidence>
<comment type="caution">
    <text evidence="1">Lacks conserved residue(s) required for the propagation of feature annotation.</text>
</comment>
<keyword evidence="1" id="KW-0245">EGF-like domain</keyword>
<dbReference type="OrthoDB" id="10419759at2759"/>
<organism evidence="3 4">
    <name type="scientific">Mytilus coruscus</name>
    <name type="common">Sea mussel</name>
    <dbReference type="NCBI Taxonomy" id="42192"/>
    <lineage>
        <taxon>Eukaryota</taxon>
        <taxon>Metazoa</taxon>
        <taxon>Spiralia</taxon>
        <taxon>Lophotrochozoa</taxon>
        <taxon>Mollusca</taxon>
        <taxon>Bivalvia</taxon>
        <taxon>Autobranchia</taxon>
        <taxon>Pteriomorphia</taxon>
        <taxon>Mytilida</taxon>
        <taxon>Mytiloidea</taxon>
        <taxon>Mytilidae</taxon>
        <taxon>Mytilinae</taxon>
        <taxon>Mytilus</taxon>
    </lineage>
</organism>
<feature type="disulfide bond" evidence="1">
    <location>
        <begin position="135"/>
        <end position="144"/>
    </location>
</feature>
<evidence type="ECO:0000313" key="4">
    <source>
        <dbReference type="Proteomes" id="UP000507470"/>
    </source>
</evidence>
<gene>
    <name evidence="3" type="ORF">MCOR_27149</name>
</gene>
<dbReference type="InterPro" id="IPR000742">
    <property type="entry name" value="EGF"/>
</dbReference>
<keyword evidence="1" id="KW-1015">Disulfide bond</keyword>
<reference evidence="3 4" key="1">
    <citation type="submission" date="2020-06" db="EMBL/GenBank/DDBJ databases">
        <authorList>
            <person name="Li R."/>
            <person name="Bekaert M."/>
        </authorList>
    </citation>
    <scope>NUCLEOTIDE SEQUENCE [LARGE SCALE GENOMIC DNA]</scope>
    <source>
        <strain evidence="4">wild</strain>
    </source>
</reference>
<feature type="domain" description="EGF-like" evidence="2">
    <location>
        <begin position="103"/>
        <end position="145"/>
    </location>
</feature>
<accession>A0A6J8CAS9</accession>
<evidence type="ECO:0000256" key="1">
    <source>
        <dbReference type="PROSITE-ProRule" id="PRU00076"/>
    </source>
</evidence>
<dbReference type="Proteomes" id="UP000507470">
    <property type="component" value="Unassembled WGS sequence"/>
</dbReference>
<dbReference type="PROSITE" id="PS50026">
    <property type="entry name" value="EGF_3"/>
    <property type="match status" value="1"/>
</dbReference>
<proteinExistence type="predicted"/>
<evidence type="ECO:0000259" key="2">
    <source>
        <dbReference type="PROSITE" id="PS50026"/>
    </source>
</evidence>